<dbReference type="EMBL" id="PNBA02000020">
    <property type="protein sequence ID" value="KAG6389345.1"/>
    <property type="molecule type" value="Genomic_DNA"/>
</dbReference>
<keyword evidence="2" id="KW-1185">Reference proteome</keyword>
<reference evidence="1" key="1">
    <citation type="submission" date="2018-01" db="EMBL/GenBank/DDBJ databases">
        <authorList>
            <person name="Mao J.F."/>
        </authorList>
    </citation>
    <scope>NUCLEOTIDE SEQUENCE</scope>
    <source>
        <strain evidence="1">Huo1</strain>
        <tissue evidence="1">Leaf</tissue>
    </source>
</reference>
<evidence type="ECO:0000313" key="1">
    <source>
        <dbReference type="EMBL" id="KAG6389345.1"/>
    </source>
</evidence>
<name>A0A8X8W782_SALSN</name>
<dbReference type="AlphaFoldDB" id="A0A8X8W782"/>
<reference evidence="1" key="2">
    <citation type="submission" date="2020-08" db="EMBL/GenBank/DDBJ databases">
        <title>Plant Genome Project.</title>
        <authorList>
            <person name="Zhang R.-G."/>
        </authorList>
    </citation>
    <scope>NUCLEOTIDE SEQUENCE</scope>
    <source>
        <strain evidence="1">Huo1</strain>
        <tissue evidence="1">Leaf</tissue>
    </source>
</reference>
<sequence>MKKSAFLSGRNTDSLYSYLQQHLDDKHLCRFLEADGVLDLNDQAEFKSKTGVSYEMKCWKFNEVFVFRVVVFCGLVIDSN</sequence>
<protein>
    <submittedName>
        <fullName evidence="1">Uncharacterized protein</fullName>
    </submittedName>
</protein>
<gene>
    <name evidence="1" type="ORF">SASPL_150813</name>
</gene>
<proteinExistence type="predicted"/>
<comment type="caution">
    <text evidence="1">The sequence shown here is derived from an EMBL/GenBank/DDBJ whole genome shotgun (WGS) entry which is preliminary data.</text>
</comment>
<accession>A0A8X8W782</accession>
<evidence type="ECO:0000313" key="2">
    <source>
        <dbReference type="Proteomes" id="UP000298416"/>
    </source>
</evidence>
<organism evidence="1">
    <name type="scientific">Salvia splendens</name>
    <name type="common">Scarlet sage</name>
    <dbReference type="NCBI Taxonomy" id="180675"/>
    <lineage>
        <taxon>Eukaryota</taxon>
        <taxon>Viridiplantae</taxon>
        <taxon>Streptophyta</taxon>
        <taxon>Embryophyta</taxon>
        <taxon>Tracheophyta</taxon>
        <taxon>Spermatophyta</taxon>
        <taxon>Magnoliopsida</taxon>
        <taxon>eudicotyledons</taxon>
        <taxon>Gunneridae</taxon>
        <taxon>Pentapetalae</taxon>
        <taxon>asterids</taxon>
        <taxon>lamiids</taxon>
        <taxon>Lamiales</taxon>
        <taxon>Lamiaceae</taxon>
        <taxon>Nepetoideae</taxon>
        <taxon>Mentheae</taxon>
        <taxon>Salviinae</taxon>
        <taxon>Salvia</taxon>
        <taxon>Salvia subgen. Calosphace</taxon>
        <taxon>core Calosphace</taxon>
    </lineage>
</organism>
<dbReference type="Proteomes" id="UP000298416">
    <property type="component" value="Unassembled WGS sequence"/>
</dbReference>